<dbReference type="InterPro" id="IPR036108">
    <property type="entry name" value="4pyrrol_syn_uPrphyn_synt_sf"/>
</dbReference>
<sequence length="230" mass="24895">MIVPLSTERFIRWLSRELGSPPVRGPPVLVPVPKVDAGEVSRIASLGLPAIVTSPNAVDILESMLPHSVLAAALSKSIAIGPMTADAILSIVPDASVSVPDEHNSRSLASSLADARYVLWCSEGVDRSLVDAVERRQGLVVRLYRLDIDERAIEELRRSLSDEDLVVFASGASVSAWRWLRKGTDVNPRAVAVSRRIADVLASDAPPLLAIFEDGDMRKFPHFLRAVYGG</sequence>
<dbReference type="AlphaFoldDB" id="A0A4P2VAH4"/>
<gene>
    <name evidence="2" type="ORF">NAS2_0060</name>
</gene>
<evidence type="ECO:0000259" key="1">
    <source>
        <dbReference type="Pfam" id="PF02602"/>
    </source>
</evidence>
<dbReference type="InterPro" id="IPR003754">
    <property type="entry name" value="4pyrrol_synth_uPrphyn_synth"/>
</dbReference>
<dbReference type="GO" id="GO:0004852">
    <property type="term" value="F:uroporphyrinogen-III synthase activity"/>
    <property type="evidence" value="ECO:0007669"/>
    <property type="project" value="InterPro"/>
</dbReference>
<protein>
    <recommendedName>
        <fullName evidence="1">Tetrapyrrole biosynthesis uroporphyrinogen III synthase domain-containing protein</fullName>
    </recommendedName>
</protein>
<dbReference type="GeneID" id="55583879"/>
<evidence type="ECO:0000313" key="3">
    <source>
        <dbReference type="Proteomes" id="UP000509448"/>
    </source>
</evidence>
<proteinExistence type="predicted"/>
<dbReference type="Gene3D" id="3.40.50.10090">
    <property type="match status" value="1"/>
</dbReference>
<name>A0A4P2VAH4_9ARCH</name>
<organism evidence="2 3">
    <name type="scientific">Conexivisphaera calida</name>
    <dbReference type="NCBI Taxonomy" id="1874277"/>
    <lineage>
        <taxon>Archaea</taxon>
        <taxon>Nitrososphaerota</taxon>
        <taxon>Conexivisphaeria</taxon>
        <taxon>Conexivisphaerales</taxon>
        <taxon>Conexivisphaeraceae</taxon>
        <taxon>Conexivisphaera</taxon>
    </lineage>
</organism>
<dbReference type="RefSeq" id="WP_174447821.1">
    <property type="nucleotide sequence ID" value="NZ_AP018732.1"/>
</dbReference>
<reference evidence="2 3" key="1">
    <citation type="journal article" date="2019" name="ISME J.">
        <title>Isolation and characterization of a thermophilic sulfur- and iron-reducing thaumarchaeote from a terrestrial acidic hot spring.</title>
        <authorList>
            <person name="Kato S."/>
            <person name="Itoh T."/>
            <person name="Yuki M."/>
            <person name="Nagamori M."/>
            <person name="Ohnishi M."/>
            <person name="Uematsu K."/>
            <person name="Suzuki K."/>
            <person name="Takashina T."/>
            <person name="Ohkuma M."/>
        </authorList>
    </citation>
    <scope>NUCLEOTIDE SEQUENCE [LARGE SCALE GENOMIC DNA]</scope>
    <source>
        <strain evidence="2 3">NAS-02</strain>
    </source>
</reference>
<feature type="domain" description="Tetrapyrrole biosynthesis uroporphyrinogen III synthase" evidence="1">
    <location>
        <begin position="51"/>
        <end position="203"/>
    </location>
</feature>
<dbReference type="EMBL" id="AP018732">
    <property type="protein sequence ID" value="BBE41474.1"/>
    <property type="molecule type" value="Genomic_DNA"/>
</dbReference>
<keyword evidence="3" id="KW-1185">Reference proteome</keyword>
<evidence type="ECO:0000313" key="2">
    <source>
        <dbReference type="EMBL" id="BBE41474.1"/>
    </source>
</evidence>
<dbReference type="GO" id="GO:0033014">
    <property type="term" value="P:tetrapyrrole biosynthetic process"/>
    <property type="evidence" value="ECO:0007669"/>
    <property type="project" value="InterPro"/>
</dbReference>
<dbReference type="KEGG" id="ccai:NAS2_0060"/>
<dbReference type="Pfam" id="PF02602">
    <property type="entry name" value="HEM4"/>
    <property type="match status" value="1"/>
</dbReference>
<dbReference type="Proteomes" id="UP000509448">
    <property type="component" value="Chromosome"/>
</dbReference>
<accession>A0A4P2VAH4</accession>
<dbReference type="SUPFAM" id="SSF69618">
    <property type="entry name" value="HemD-like"/>
    <property type="match status" value="1"/>
</dbReference>